<organism evidence="1">
    <name type="scientific">Arundo donax</name>
    <name type="common">Giant reed</name>
    <name type="synonym">Donax arundinaceus</name>
    <dbReference type="NCBI Taxonomy" id="35708"/>
    <lineage>
        <taxon>Eukaryota</taxon>
        <taxon>Viridiplantae</taxon>
        <taxon>Streptophyta</taxon>
        <taxon>Embryophyta</taxon>
        <taxon>Tracheophyta</taxon>
        <taxon>Spermatophyta</taxon>
        <taxon>Magnoliopsida</taxon>
        <taxon>Liliopsida</taxon>
        <taxon>Poales</taxon>
        <taxon>Poaceae</taxon>
        <taxon>PACMAD clade</taxon>
        <taxon>Arundinoideae</taxon>
        <taxon>Arundineae</taxon>
        <taxon>Arundo</taxon>
    </lineage>
</organism>
<dbReference type="EMBL" id="GBRH01251814">
    <property type="protein sequence ID" value="JAD46081.1"/>
    <property type="molecule type" value="Transcribed_RNA"/>
</dbReference>
<protein>
    <submittedName>
        <fullName evidence="1">Uncharacterized protein</fullName>
    </submittedName>
</protein>
<proteinExistence type="predicted"/>
<name>A0A0A9A4R8_ARUDO</name>
<accession>A0A0A9A4R8</accession>
<reference evidence="1" key="1">
    <citation type="submission" date="2014-09" db="EMBL/GenBank/DDBJ databases">
        <authorList>
            <person name="Magalhaes I.L.F."/>
            <person name="Oliveira U."/>
            <person name="Santos F.R."/>
            <person name="Vidigal T.H.D.A."/>
            <person name="Brescovit A.D."/>
            <person name="Santos A.J."/>
        </authorList>
    </citation>
    <scope>NUCLEOTIDE SEQUENCE</scope>
    <source>
        <tissue evidence="1">Shoot tissue taken approximately 20 cm above the soil surface</tissue>
    </source>
</reference>
<reference evidence="1" key="2">
    <citation type="journal article" date="2015" name="Data Brief">
        <title>Shoot transcriptome of the giant reed, Arundo donax.</title>
        <authorList>
            <person name="Barrero R.A."/>
            <person name="Guerrero F.D."/>
            <person name="Moolhuijzen P."/>
            <person name="Goolsby J.A."/>
            <person name="Tidwell J."/>
            <person name="Bellgard S.E."/>
            <person name="Bellgard M.I."/>
        </authorList>
    </citation>
    <scope>NUCLEOTIDE SEQUENCE</scope>
    <source>
        <tissue evidence="1">Shoot tissue taken approximately 20 cm above the soil surface</tissue>
    </source>
</reference>
<dbReference type="AlphaFoldDB" id="A0A0A9A4R8"/>
<sequence>MKHLNYIVSMYKSNLFYIYHYTRGQNY</sequence>
<evidence type="ECO:0000313" key="1">
    <source>
        <dbReference type="EMBL" id="JAD46081.1"/>
    </source>
</evidence>